<feature type="transmembrane region" description="Helical" evidence="9">
    <location>
        <begin position="349"/>
        <end position="377"/>
    </location>
</feature>
<dbReference type="RefSeq" id="WP_082739881.1">
    <property type="nucleotide sequence ID" value="NZ_SPKT01000012.1"/>
</dbReference>
<keyword evidence="2" id="KW-0813">Transport</keyword>
<dbReference type="Proteomes" id="UP000297477">
    <property type="component" value="Unassembled WGS sequence"/>
</dbReference>
<keyword evidence="6" id="KW-0406">Ion transport</keyword>
<feature type="transmembrane region" description="Helical" evidence="9">
    <location>
        <begin position="125"/>
        <end position="149"/>
    </location>
</feature>
<evidence type="ECO:0000256" key="3">
    <source>
        <dbReference type="ARBA" id="ARBA00022475"/>
    </source>
</evidence>
<feature type="transmembrane region" description="Helical" evidence="9">
    <location>
        <begin position="454"/>
        <end position="479"/>
    </location>
</feature>
<dbReference type="InterPro" id="IPR003445">
    <property type="entry name" value="Cat_transpt"/>
</dbReference>
<comment type="subcellular location">
    <subcellularLocation>
        <location evidence="1">Cell membrane</location>
        <topology evidence="1">Multi-pass membrane protein</topology>
    </subcellularLocation>
</comment>
<name>A0ABY2JYY0_9MICC</name>
<feature type="transmembrane region" description="Helical" evidence="9">
    <location>
        <begin position="276"/>
        <end position="299"/>
    </location>
</feature>
<sequence length="496" mass="52507">MAPARPRRLPPAVHRSVPRPRPVRRRRPQPWNSSSLESGRGVRAAVRRTSHTVKHLAGSSPARSALTAFALVSAVFTALLSLPFAARDGHPTPLHDAMFTAVSAVSVTGLTTVNTAEHWSTLGHVIILVAIQIGGLGILSMASLLTLAVSRHLGVRSKLLTQEGGMTTGHVGEVGKLLRVVVVTVLTAELILTALMAPRFIAEAGSLGRGLWHAVFYAISSFNNAGFVLHPDGLESFAHEPYLLTLIAVGVFVGALGFPVVLVLMQKGWRYSQWNLHTKLTVEVTLILLALGAVFIWLFEHTNPNTLGPMTGGEQIGQSLFASVMTRSGGFSVIDVNAQTSETLLLTDALMFVGGGSASTAGGIKVTTLAVMFLAIVAEARGDKEVTVHGRTIAPESLRVAIAVLALGATLVLVATLVVLAMTTEQLQRPLFEAISAFATCGLSTGLSAELPPAGVYVLTGLMFAGRVGTITFAAALALRQRRVLYRYPVERPILG</sequence>
<gene>
    <name evidence="10" type="ORF">E4A49_07005</name>
</gene>
<evidence type="ECO:0000313" key="10">
    <source>
        <dbReference type="EMBL" id="TFH98949.1"/>
    </source>
</evidence>
<evidence type="ECO:0000256" key="8">
    <source>
        <dbReference type="SAM" id="MobiDB-lite"/>
    </source>
</evidence>
<dbReference type="PANTHER" id="PTHR32024:SF1">
    <property type="entry name" value="KTR SYSTEM POTASSIUM UPTAKE PROTEIN B"/>
    <property type="match status" value="1"/>
</dbReference>
<feature type="transmembrane region" description="Helical" evidence="9">
    <location>
        <begin position="177"/>
        <end position="198"/>
    </location>
</feature>
<accession>A0ABY2JYY0</accession>
<keyword evidence="7 9" id="KW-0472">Membrane</keyword>
<evidence type="ECO:0000256" key="5">
    <source>
        <dbReference type="ARBA" id="ARBA00022989"/>
    </source>
</evidence>
<dbReference type="EMBL" id="SPKT01000012">
    <property type="protein sequence ID" value="TFH98949.1"/>
    <property type="molecule type" value="Genomic_DNA"/>
</dbReference>
<proteinExistence type="predicted"/>
<organism evidence="10 11">
    <name type="scientific">Micrococcus lylae</name>
    <dbReference type="NCBI Taxonomy" id="1273"/>
    <lineage>
        <taxon>Bacteria</taxon>
        <taxon>Bacillati</taxon>
        <taxon>Actinomycetota</taxon>
        <taxon>Actinomycetes</taxon>
        <taxon>Micrococcales</taxon>
        <taxon>Micrococcaceae</taxon>
        <taxon>Micrococcus</taxon>
    </lineage>
</organism>
<protein>
    <submittedName>
        <fullName evidence="10">TrkH family potassium uptake protein</fullName>
    </submittedName>
</protein>
<feature type="transmembrane region" description="Helical" evidence="9">
    <location>
        <begin position="64"/>
        <end position="85"/>
    </location>
</feature>
<evidence type="ECO:0000256" key="1">
    <source>
        <dbReference type="ARBA" id="ARBA00004651"/>
    </source>
</evidence>
<keyword evidence="5 9" id="KW-1133">Transmembrane helix</keyword>
<reference evidence="10 11" key="1">
    <citation type="submission" date="2019-03" db="EMBL/GenBank/DDBJ databases">
        <title>Reclassification of Micrococcus aloeverae and Micrococcus yunnanensis as later heterotypic synonyms of Micrococcus luteus.</title>
        <authorList>
            <person name="Huang C.-H."/>
        </authorList>
    </citation>
    <scope>NUCLEOTIDE SEQUENCE [LARGE SCALE GENOMIC DNA]</scope>
    <source>
        <strain evidence="10 11">BCRC 12151</strain>
    </source>
</reference>
<comment type="caution">
    <text evidence="10">The sequence shown here is derived from an EMBL/GenBank/DDBJ whole genome shotgun (WGS) entry which is preliminary data.</text>
</comment>
<evidence type="ECO:0000256" key="6">
    <source>
        <dbReference type="ARBA" id="ARBA00023065"/>
    </source>
</evidence>
<feature type="transmembrane region" description="Helical" evidence="9">
    <location>
        <begin position="242"/>
        <end position="264"/>
    </location>
</feature>
<evidence type="ECO:0000256" key="4">
    <source>
        <dbReference type="ARBA" id="ARBA00022692"/>
    </source>
</evidence>
<feature type="transmembrane region" description="Helical" evidence="9">
    <location>
        <begin position="398"/>
        <end position="422"/>
    </location>
</feature>
<dbReference type="PANTHER" id="PTHR32024">
    <property type="entry name" value="TRK SYSTEM POTASSIUM UPTAKE PROTEIN TRKG-RELATED"/>
    <property type="match status" value="1"/>
</dbReference>
<evidence type="ECO:0000313" key="11">
    <source>
        <dbReference type="Proteomes" id="UP000297477"/>
    </source>
</evidence>
<evidence type="ECO:0000256" key="2">
    <source>
        <dbReference type="ARBA" id="ARBA00022448"/>
    </source>
</evidence>
<evidence type="ECO:0000256" key="9">
    <source>
        <dbReference type="SAM" id="Phobius"/>
    </source>
</evidence>
<feature type="compositionally biased region" description="Basic residues" evidence="8">
    <location>
        <begin position="16"/>
        <end position="28"/>
    </location>
</feature>
<feature type="region of interest" description="Disordered" evidence="8">
    <location>
        <begin position="1"/>
        <end position="44"/>
    </location>
</feature>
<keyword evidence="4 9" id="KW-0812">Transmembrane</keyword>
<dbReference type="Pfam" id="PF02386">
    <property type="entry name" value="TrkH"/>
    <property type="match status" value="1"/>
</dbReference>
<keyword evidence="3" id="KW-1003">Cell membrane</keyword>
<keyword evidence="11" id="KW-1185">Reference proteome</keyword>
<evidence type="ECO:0000256" key="7">
    <source>
        <dbReference type="ARBA" id="ARBA00023136"/>
    </source>
</evidence>